<sequence>MVEMPYLRAATPDQGTVRPDERLAEEFWQIVCADDDWLRAEFDAIVADCDPGMTGIQGLRPPVPRRPVPPARDARPVGRERRPACLAAPGRVSARQRSPPPVGQVGGGVATGVRG</sequence>
<gene>
    <name evidence="2" type="ORF">DV701_09215</name>
</gene>
<evidence type="ECO:0000256" key="1">
    <source>
        <dbReference type="SAM" id="MobiDB-lite"/>
    </source>
</evidence>
<evidence type="ECO:0000313" key="2">
    <source>
        <dbReference type="EMBL" id="AXH96278.1"/>
    </source>
</evidence>
<feature type="compositionally biased region" description="Gly residues" evidence="1">
    <location>
        <begin position="104"/>
        <end position="115"/>
    </location>
</feature>
<proteinExistence type="predicted"/>
<keyword evidence="3" id="KW-1185">Reference proteome</keyword>
<dbReference type="KEGG" id="orn:DV701_09215"/>
<dbReference type="OrthoDB" id="3638793at2"/>
<reference evidence="2 3" key="1">
    <citation type="submission" date="2018-07" db="EMBL/GenBank/DDBJ databases">
        <title>Complete genome sequencing of Ornithinimicrobium sp. AMA3305.</title>
        <authorList>
            <person name="Bae J.-W."/>
        </authorList>
    </citation>
    <scope>NUCLEOTIDE SEQUENCE [LARGE SCALE GENOMIC DNA]</scope>
    <source>
        <strain evidence="2 3">AMA3305</strain>
    </source>
</reference>
<feature type="compositionally biased region" description="Pro residues" evidence="1">
    <location>
        <begin position="61"/>
        <end position="70"/>
    </location>
</feature>
<name>A0A345NMM0_9MICO</name>
<dbReference type="EMBL" id="CP031229">
    <property type="protein sequence ID" value="AXH96278.1"/>
    <property type="molecule type" value="Genomic_DNA"/>
</dbReference>
<protein>
    <submittedName>
        <fullName evidence="2">Uncharacterized protein</fullName>
    </submittedName>
</protein>
<evidence type="ECO:0000313" key="3">
    <source>
        <dbReference type="Proteomes" id="UP000253790"/>
    </source>
</evidence>
<feature type="region of interest" description="Disordered" evidence="1">
    <location>
        <begin position="51"/>
        <end position="115"/>
    </location>
</feature>
<accession>A0A345NMM0</accession>
<organism evidence="2 3">
    <name type="scientific">Ornithinimicrobium avium</name>
    <dbReference type="NCBI Taxonomy" id="2283195"/>
    <lineage>
        <taxon>Bacteria</taxon>
        <taxon>Bacillati</taxon>
        <taxon>Actinomycetota</taxon>
        <taxon>Actinomycetes</taxon>
        <taxon>Micrococcales</taxon>
        <taxon>Ornithinimicrobiaceae</taxon>
        <taxon>Ornithinimicrobium</taxon>
    </lineage>
</organism>
<dbReference type="Proteomes" id="UP000253790">
    <property type="component" value="Chromosome"/>
</dbReference>
<feature type="compositionally biased region" description="Basic and acidic residues" evidence="1">
    <location>
        <begin position="72"/>
        <end position="83"/>
    </location>
</feature>
<dbReference type="AlphaFoldDB" id="A0A345NMM0"/>